<evidence type="ECO:0000259" key="4">
    <source>
        <dbReference type="PROSITE" id="PS51898"/>
    </source>
</evidence>
<organism evidence="5 6">
    <name type="scientific">Dawidia soli</name>
    <dbReference type="NCBI Taxonomy" id="2782352"/>
    <lineage>
        <taxon>Bacteria</taxon>
        <taxon>Pseudomonadati</taxon>
        <taxon>Bacteroidota</taxon>
        <taxon>Cytophagia</taxon>
        <taxon>Cytophagales</taxon>
        <taxon>Chryseotaleaceae</taxon>
        <taxon>Dawidia</taxon>
    </lineage>
</organism>
<dbReference type="Pfam" id="PF00589">
    <property type="entry name" value="Phage_integrase"/>
    <property type="match status" value="1"/>
</dbReference>
<dbReference type="InterPro" id="IPR010998">
    <property type="entry name" value="Integrase_recombinase_N"/>
</dbReference>
<sequence length="422" mass="48388">MSQLTVLNIKFFVKKNRAKNNLAPLYVRIAYGTSSVDLSLKRDIDLANWDGPNGRPIGSRDDVRAINNQLDQVRAEITNCYSELKYQKKDITAEVVRDLFCGIVPKERTLGELVEYHNGHLKHTLAWGTMKNYITTQAYITRFIEKNYQVSDLPLSRLSYTFLVDFEIFLLNYKPLDHHKPCTHNTVLKHIERLRKMINVAIKNEWIEKDPFAKFQAKFIRKDRQILNEEEVDALEQKDIKVDRLAWARDLFVFSVYTGLAYCDVMTLTSQNVTRGIDGEYWIITARQKTHQSVRVPLLPKAMEIVTKYRTDPRALAAGTLFPTLSNQNLNAYLKEIADICGIEKNLTFHLARHTFATTIALCNGVPIETVSKILGHTSIRTTQIYAKVVEKKVSQDMSSLRSKLLAKSQPTPHFKGLQAAQ</sequence>
<keyword evidence="3" id="KW-0233">DNA recombination</keyword>
<dbReference type="GO" id="GO:0006310">
    <property type="term" value="P:DNA recombination"/>
    <property type="evidence" value="ECO:0007669"/>
    <property type="project" value="UniProtKB-KW"/>
</dbReference>
<protein>
    <submittedName>
        <fullName evidence="5">Site-specific integrase</fullName>
    </submittedName>
</protein>
<dbReference type="GO" id="GO:0015074">
    <property type="term" value="P:DNA integration"/>
    <property type="evidence" value="ECO:0007669"/>
    <property type="project" value="InterPro"/>
</dbReference>
<dbReference type="Pfam" id="PF13102">
    <property type="entry name" value="Phage_int_SAM_5"/>
    <property type="match status" value="1"/>
</dbReference>
<gene>
    <name evidence="5" type="ORF">KK078_06495</name>
</gene>
<dbReference type="PROSITE" id="PS51898">
    <property type="entry name" value="TYR_RECOMBINASE"/>
    <property type="match status" value="1"/>
</dbReference>
<accession>A0AAP2GHN8</accession>
<dbReference type="InterPro" id="IPR025269">
    <property type="entry name" value="SAM-like_dom"/>
</dbReference>
<comment type="caution">
    <text evidence="5">The sequence shown here is derived from an EMBL/GenBank/DDBJ whole genome shotgun (WGS) entry which is preliminary data.</text>
</comment>
<dbReference type="Proteomes" id="UP001319180">
    <property type="component" value="Unassembled WGS sequence"/>
</dbReference>
<dbReference type="InterPro" id="IPR035386">
    <property type="entry name" value="Arm-DNA-bind_5"/>
</dbReference>
<name>A0AAP2GHN8_9BACT</name>
<dbReference type="PANTHER" id="PTHR30349:SF64">
    <property type="entry name" value="PROPHAGE INTEGRASE INTD-RELATED"/>
    <property type="match status" value="1"/>
</dbReference>
<dbReference type="Gene3D" id="1.10.150.130">
    <property type="match status" value="1"/>
</dbReference>
<keyword evidence="6" id="KW-1185">Reference proteome</keyword>
<keyword evidence="2" id="KW-0238">DNA-binding</keyword>
<evidence type="ECO:0000256" key="3">
    <source>
        <dbReference type="ARBA" id="ARBA00023172"/>
    </source>
</evidence>
<dbReference type="CDD" id="cd01185">
    <property type="entry name" value="INTN1_C_like"/>
    <property type="match status" value="1"/>
</dbReference>
<dbReference type="GO" id="GO:0003677">
    <property type="term" value="F:DNA binding"/>
    <property type="evidence" value="ECO:0007669"/>
    <property type="project" value="UniProtKB-KW"/>
</dbReference>
<comment type="similarity">
    <text evidence="1">Belongs to the 'phage' integrase family.</text>
</comment>
<dbReference type="InterPro" id="IPR050090">
    <property type="entry name" value="Tyrosine_recombinase_XerCD"/>
</dbReference>
<dbReference type="PANTHER" id="PTHR30349">
    <property type="entry name" value="PHAGE INTEGRASE-RELATED"/>
    <property type="match status" value="1"/>
</dbReference>
<dbReference type="SUPFAM" id="SSF56349">
    <property type="entry name" value="DNA breaking-rejoining enzymes"/>
    <property type="match status" value="1"/>
</dbReference>
<proteinExistence type="inferred from homology"/>
<feature type="domain" description="Tyr recombinase" evidence="4">
    <location>
        <begin position="222"/>
        <end position="399"/>
    </location>
</feature>
<evidence type="ECO:0000313" key="5">
    <source>
        <dbReference type="EMBL" id="MBT1686198.1"/>
    </source>
</evidence>
<dbReference type="Gene3D" id="1.10.443.10">
    <property type="entry name" value="Intergrase catalytic core"/>
    <property type="match status" value="1"/>
</dbReference>
<dbReference type="InterPro" id="IPR011010">
    <property type="entry name" value="DNA_brk_join_enz"/>
</dbReference>
<evidence type="ECO:0000256" key="2">
    <source>
        <dbReference type="ARBA" id="ARBA00023125"/>
    </source>
</evidence>
<reference evidence="5 6" key="1">
    <citation type="submission" date="2021-05" db="EMBL/GenBank/DDBJ databases">
        <title>A Polyphasic approach of four new species of the genus Ohtaekwangia: Ohtaekwangia histidinii sp. nov., Ohtaekwangia cretensis sp. nov., Ohtaekwangia indiensis sp. nov., Ohtaekwangia reichenbachii sp. nov. from diverse environment.</title>
        <authorList>
            <person name="Octaviana S."/>
        </authorList>
    </citation>
    <scope>NUCLEOTIDE SEQUENCE [LARGE SCALE GENOMIC DNA]</scope>
    <source>
        <strain evidence="5 6">PWU37</strain>
    </source>
</reference>
<evidence type="ECO:0000256" key="1">
    <source>
        <dbReference type="ARBA" id="ARBA00008857"/>
    </source>
</evidence>
<dbReference type="Pfam" id="PF17293">
    <property type="entry name" value="Arm-DNA-bind_5"/>
    <property type="match status" value="1"/>
</dbReference>
<dbReference type="AlphaFoldDB" id="A0AAP2GHN8"/>
<evidence type="ECO:0000313" key="6">
    <source>
        <dbReference type="Proteomes" id="UP001319180"/>
    </source>
</evidence>
<dbReference type="EMBL" id="JAHESC010000006">
    <property type="protein sequence ID" value="MBT1686198.1"/>
    <property type="molecule type" value="Genomic_DNA"/>
</dbReference>
<dbReference type="InterPro" id="IPR002104">
    <property type="entry name" value="Integrase_catalytic"/>
</dbReference>
<dbReference type="InterPro" id="IPR013762">
    <property type="entry name" value="Integrase-like_cat_sf"/>
</dbReference>